<evidence type="ECO:0000259" key="6">
    <source>
        <dbReference type="Pfam" id="PF13873"/>
    </source>
</evidence>
<dbReference type="PANTHER" id="PTHR23098:SF16">
    <property type="entry name" value="REGULATORY PROTEIN ZESTE"/>
    <property type="match status" value="1"/>
</dbReference>
<evidence type="ECO:0000313" key="8">
    <source>
        <dbReference type="Proteomes" id="UP001160148"/>
    </source>
</evidence>
<dbReference type="Pfam" id="PF13873">
    <property type="entry name" value="Myb_DNA-bind_5"/>
    <property type="match status" value="1"/>
</dbReference>
<name>A0AAV0Y4X6_9HEMI</name>
<dbReference type="AlphaFoldDB" id="A0AAV0Y4X6"/>
<dbReference type="PANTHER" id="PTHR23098">
    <property type="entry name" value="AGAP001331-PA-RELATED"/>
    <property type="match status" value="1"/>
</dbReference>
<keyword evidence="4" id="KW-0804">Transcription</keyword>
<evidence type="ECO:0000256" key="2">
    <source>
        <dbReference type="ARBA" id="ARBA00016807"/>
    </source>
</evidence>
<dbReference type="GO" id="GO:0005634">
    <property type="term" value="C:nucleus"/>
    <property type="evidence" value="ECO:0007669"/>
    <property type="project" value="TreeGrafter"/>
</dbReference>
<dbReference type="InterPro" id="IPR028002">
    <property type="entry name" value="Myb_DNA-bind_5"/>
</dbReference>
<evidence type="ECO:0000313" key="7">
    <source>
        <dbReference type="EMBL" id="CAI6375466.1"/>
    </source>
</evidence>
<sequence>MSERKRESNFTNAEIDLLLHLCNTNKKILENKTTNAVTWKEKILAWEKIHTQFNSTTDGPSRSIKNLRSKYDSMKKEVRKSVAKQKKYVTGTGGGPFISEVKLSPALEQLHQNIKLSSDGLICQFDSDSSHINLKSTEELDFSIMMEEIDDPSILEENILDNNSPTNPTDTIRVNFSDYNATMLQTGKPKELKSKISTDIVVDQLPTSSASLFEKLVERELNLLGKKEQEDTIEHQLRTKKLKLEIEKLELEILLLKKSTV</sequence>
<comment type="caution">
    <text evidence="7">The sequence shown here is derived from an EMBL/GenBank/DDBJ whole genome shotgun (WGS) entry which is preliminary data.</text>
</comment>
<gene>
    <name evidence="7" type="ORF">MEUPH1_LOCUS28962</name>
</gene>
<dbReference type="EMBL" id="CARXXK010001339">
    <property type="protein sequence ID" value="CAI6375466.1"/>
    <property type="molecule type" value="Genomic_DNA"/>
</dbReference>
<evidence type="ECO:0000256" key="4">
    <source>
        <dbReference type="ARBA" id="ARBA00023163"/>
    </source>
</evidence>
<organism evidence="7 8">
    <name type="scientific">Macrosiphum euphorbiae</name>
    <name type="common">potato aphid</name>
    <dbReference type="NCBI Taxonomy" id="13131"/>
    <lineage>
        <taxon>Eukaryota</taxon>
        <taxon>Metazoa</taxon>
        <taxon>Ecdysozoa</taxon>
        <taxon>Arthropoda</taxon>
        <taxon>Hexapoda</taxon>
        <taxon>Insecta</taxon>
        <taxon>Pterygota</taxon>
        <taxon>Neoptera</taxon>
        <taxon>Paraneoptera</taxon>
        <taxon>Hemiptera</taxon>
        <taxon>Sternorrhyncha</taxon>
        <taxon>Aphidomorpha</taxon>
        <taxon>Aphidoidea</taxon>
        <taxon>Aphididae</taxon>
        <taxon>Macrosiphini</taxon>
        <taxon>Macrosiphum</taxon>
    </lineage>
</organism>
<dbReference type="Proteomes" id="UP001160148">
    <property type="component" value="Unassembled WGS sequence"/>
</dbReference>
<feature type="domain" description="Myb/SANT-like DNA-binding" evidence="6">
    <location>
        <begin position="6"/>
        <end position="84"/>
    </location>
</feature>
<evidence type="ECO:0000256" key="1">
    <source>
        <dbReference type="ARBA" id="ARBA00011764"/>
    </source>
</evidence>
<keyword evidence="3" id="KW-0805">Transcription regulation</keyword>
<comment type="subunit">
    <text evidence="1">Self-associates forming complexes of several hundred monomers.</text>
</comment>
<evidence type="ECO:0000256" key="5">
    <source>
        <dbReference type="ARBA" id="ARBA00025466"/>
    </source>
</evidence>
<evidence type="ECO:0000256" key="3">
    <source>
        <dbReference type="ARBA" id="ARBA00023015"/>
    </source>
</evidence>
<accession>A0AAV0Y4X6</accession>
<proteinExistence type="predicted"/>
<comment type="function">
    <text evidence="5">Involved in transvection phenomena (= synapsis-dependent gene expression), where the synaptic pairing of chromosomes carrying genes with which zeste interacts influences the expression of these genes. Zeste binds to DNA and stimulates transcription from a nearby promoter.</text>
</comment>
<protein>
    <recommendedName>
        <fullName evidence="2">Regulatory protein zeste</fullName>
    </recommendedName>
</protein>
<keyword evidence="8" id="KW-1185">Reference proteome</keyword>
<reference evidence="7 8" key="1">
    <citation type="submission" date="2023-01" db="EMBL/GenBank/DDBJ databases">
        <authorList>
            <person name="Whitehead M."/>
        </authorList>
    </citation>
    <scope>NUCLEOTIDE SEQUENCE [LARGE SCALE GENOMIC DNA]</scope>
</reference>